<protein>
    <submittedName>
        <fullName evidence="1">Uncharacterized protein</fullName>
    </submittedName>
</protein>
<dbReference type="Proteomes" id="UP001501183">
    <property type="component" value="Unassembled WGS sequence"/>
</dbReference>
<organism evidence="1 2">
    <name type="scientific">Rhodococcus olei</name>
    <dbReference type="NCBI Taxonomy" id="2161675"/>
    <lineage>
        <taxon>Bacteria</taxon>
        <taxon>Bacillati</taxon>
        <taxon>Actinomycetota</taxon>
        <taxon>Actinomycetes</taxon>
        <taxon>Mycobacteriales</taxon>
        <taxon>Nocardiaceae</taxon>
        <taxon>Rhodococcus</taxon>
    </lineage>
</organism>
<evidence type="ECO:0000313" key="1">
    <source>
        <dbReference type="EMBL" id="GAA4483502.1"/>
    </source>
</evidence>
<sequence length="55" mass="5846">MYMDPSFGQMMTEQLGPAFASLPGVSRISDSAPSIDKHDAYKFAAARGLTITPPA</sequence>
<comment type="caution">
    <text evidence="1">The sequence shown here is derived from an EMBL/GenBank/DDBJ whole genome shotgun (WGS) entry which is preliminary data.</text>
</comment>
<gene>
    <name evidence="1" type="ORF">GCM10023094_35180</name>
</gene>
<evidence type="ECO:0000313" key="2">
    <source>
        <dbReference type="Proteomes" id="UP001501183"/>
    </source>
</evidence>
<name>A0ABP8P9E1_9NOCA</name>
<dbReference type="EMBL" id="BAABFB010000053">
    <property type="protein sequence ID" value="GAA4483502.1"/>
    <property type="molecule type" value="Genomic_DNA"/>
</dbReference>
<keyword evidence="2" id="KW-1185">Reference proteome</keyword>
<proteinExistence type="predicted"/>
<accession>A0ABP8P9E1</accession>
<reference evidence="2" key="1">
    <citation type="journal article" date="2019" name="Int. J. Syst. Evol. Microbiol.">
        <title>The Global Catalogue of Microorganisms (GCM) 10K type strain sequencing project: providing services to taxonomists for standard genome sequencing and annotation.</title>
        <authorList>
            <consortium name="The Broad Institute Genomics Platform"/>
            <consortium name="The Broad Institute Genome Sequencing Center for Infectious Disease"/>
            <person name="Wu L."/>
            <person name="Ma J."/>
        </authorList>
    </citation>
    <scope>NUCLEOTIDE SEQUENCE [LARGE SCALE GENOMIC DNA]</scope>
    <source>
        <strain evidence="2">JCM 32206</strain>
    </source>
</reference>